<comment type="similarity">
    <text evidence="2">Belongs to the DoxX family.</text>
</comment>
<feature type="transmembrane region" description="Helical" evidence="7">
    <location>
        <begin position="103"/>
        <end position="123"/>
    </location>
</feature>
<evidence type="ECO:0000256" key="1">
    <source>
        <dbReference type="ARBA" id="ARBA00004651"/>
    </source>
</evidence>
<dbReference type="PANTHER" id="PTHR33452">
    <property type="entry name" value="OXIDOREDUCTASE CATD-RELATED"/>
    <property type="match status" value="1"/>
</dbReference>
<dbReference type="Pfam" id="PF07681">
    <property type="entry name" value="DoxX"/>
    <property type="match status" value="1"/>
</dbReference>
<evidence type="ECO:0000256" key="2">
    <source>
        <dbReference type="ARBA" id="ARBA00006679"/>
    </source>
</evidence>
<evidence type="ECO:0000256" key="6">
    <source>
        <dbReference type="ARBA" id="ARBA00023136"/>
    </source>
</evidence>
<comment type="subcellular location">
    <subcellularLocation>
        <location evidence="1">Cell membrane</location>
        <topology evidence="1">Multi-pass membrane protein</topology>
    </subcellularLocation>
</comment>
<sequence length="131" mass="14205">MLQLTAWAPRVLSVLRIVTALLFMQHGLMKIFHFPAPQEGAPDPLPLMLVVAAWLEIIGGALVALGLFTRPIAFVLSGQMAVAYFLAHAGSSFYPALNGGEPAVLFCFVFFYLTFAGPGPWSLDTIIRKKG</sequence>
<dbReference type="AlphaFoldDB" id="A0AB39KTZ0"/>
<evidence type="ECO:0000256" key="4">
    <source>
        <dbReference type="ARBA" id="ARBA00022692"/>
    </source>
</evidence>
<evidence type="ECO:0000256" key="3">
    <source>
        <dbReference type="ARBA" id="ARBA00022475"/>
    </source>
</evidence>
<keyword evidence="4 7" id="KW-0812">Transmembrane</keyword>
<dbReference type="PANTHER" id="PTHR33452:SF4">
    <property type="entry name" value="BLL4328 PROTEIN"/>
    <property type="match status" value="1"/>
</dbReference>
<gene>
    <name evidence="8" type="ORF">ABOZ73_19145</name>
</gene>
<organism evidence="8">
    <name type="scientific">Caulobacter sp. 73W</name>
    <dbReference type="NCBI Taxonomy" id="3161137"/>
    <lineage>
        <taxon>Bacteria</taxon>
        <taxon>Pseudomonadati</taxon>
        <taxon>Pseudomonadota</taxon>
        <taxon>Alphaproteobacteria</taxon>
        <taxon>Caulobacterales</taxon>
        <taxon>Caulobacteraceae</taxon>
        <taxon>Caulobacter</taxon>
    </lineage>
</organism>
<feature type="transmembrane region" description="Helical" evidence="7">
    <location>
        <begin position="45"/>
        <end position="68"/>
    </location>
</feature>
<evidence type="ECO:0000313" key="8">
    <source>
        <dbReference type="EMBL" id="XDO96848.1"/>
    </source>
</evidence>
<keyword evidence="6 7" id="KW-0472">Membrane</keyword>
<evidence type="ECO:0000256" key="7">
    <source>
        <dbReference type="SAM" id="Phobius"/>
    </source>
</evidence>
<protein>
    <submittedName>
        <fullName evidence="8">DoxX family protein</fullName>
    </submittedName>
</protein>
<feature type="transmembrane region" description="Helical" evidence="7">
    <location>
        <begin position="80"/>
        <end position="97"/>
    </location>
</feature>
<keyword evidence="3" id="KW-1003">Cell membrane</keyword>
<proteinExistence type="inferred from homology"/>
<name>A0AB39KTZ0_9CAUL</name>
<evidence type="ECO:0000256" key="5">
    <source>
        <dbReference type="ARBA" id="ARBA00022989"/>
    </source>
</evidence>
<reference evidence="8" key="1">
    <citation type="submission" date="2024-06" db="EMBL/GenBank/DDBJ databases">
        <title>Caulobacter inopinatus, sp. nov.</title>
        <authorList>
            <person name="Donachie S.P."/>
        </authorList>
    </citation>
    <scope>NUCLEOTIDE SEQUENCE</scope>
    <source>
        <strain evidence="8">73W</strain>
    </source>
</reference>
<dbReference type="GO" id="GO:0005886">
    <property type="term" value="C:plasma membrane"/>
    <property type="evidence" value="ECO:0007669"/>
    <property type="project" value="UniProtKB-SubCell"/>
</dbReference>
<dbReference type="InterPro" id="IPR051907">
    <property type="entry name" value="DoxX-like_oxidoreductase"/>
</dbReference>
<dbReference type="EMBL" id="CP158375">
    <property type="protein sequence ID" value="XDO96848.1"/>
    <property type="molecule type" value="Genomic_DNA"/>
</dbReference>
<keyword evidence="5 7" id="KW-1133">Transmembrane helix</keyword>
<dbReference type="InterPro" id="IPR032808">
    <property type="entry name" value="DoxX"/>
</dbReference>
<accession>A0AB39KTZ0</accession>
<dbReference type="RefSeq" id="WP_369059694.1">
    <property type="nucleotide sequence ID" value="NZ_CP158375.1"/>
</dbReference>
<feature type="transmembrane region" description="Helical" evidence="7">
    <location>
        <begin position="7"/>
        <end position="25"/>
    </location>
</feature>